<dbReference type="Proteomes" id="UP000054928">
    <property type="component" value="Unassembled WGS sequence"/>
</dbReference>
<accession>A0A0N7L503</accession>
<sequence length="71" mass="7938">MGRTLTVWPSRAHLILARTEGPRTQACKASAPASLARSDILIHNLSLTRPVEVVVTLALYDKRVGLFKFHW</sequence>
<dbReference type="GeneID" id="36405387"/>
<keyword evidence="2" id="KW-1185">Reference proteome</keyword>
<dbReference type="AlphaFoldDB" id="A0A0N7L503"/>
<proteinExistence type="predicted"/>
<evidence type="ECO:0000313" key="1">
    <source>
        <dbReference type="EMBL" id="CEG40115.1"/>
    </source>
</evidence>
<name>A0A0N7L503_PLAHL</name>
<organism evidence="1 2">
    <name type="scientific">Plasmopara halstedii</name>
    <name type="common">Downy mildew of sunflower</name>
    <dbReference type="NCBI Taxonomy" id="4781"/>
    <lineage>
        <taxon>Eukaryota</taxon>
        <taxon>Sar</taxon>
        <taxon>Stramenopiles</taxon>
        <taxon>Oomycota</taxon>
        <taxon>Peronosporomycetes</taxon>
        <taxon>Peronosporales</taxon>
        <taxon>Peronosporaceae</taxon>
        <taxon>Plasmopara</taxon>
    </lineage>
</organism>
<reference evidence="2" key="1">
    <citation type="submission" date="2014-09" db="EMBL/GenBank/DDBJ databases">
        <authorList>
            <person name="Sharma Rahul"/>
            <person name="Thines Marco"/>
        </authorList>
    </citation>
    <scope>NUCLEOTIDE SEQUENCE [LARGE SCALE GENOMIC DNA]</scope>
</reference>
<protein>
    <submittedName>
        <fullName evidence="1">Uncharacterized protein</fullName>
    </submittedName>
</protein>
<dbReference type="RefSeq" id="XP_024576484.1">
    <property type="nucleotide sequence ID" value="XM_024725738.1"/>
</dbReference>
<evidence type="ECO:0000313" key="2">
    <source>
        <dbReference type="Proteomes" id="UP000054928"/>
    </source>
</evidence>
<dbReference type="EMBL" id="CCYD01000468">
    <property type="protein sequence ID" value="CEG40115.1"/>
    <property type="molecule type" value="Genomic_DNA"/>
</dbReference>